<dbReference type="EMBL" id="JAUESC010000001">
    <property type="protein sequence ID" value="KAK0608453.1"/>
    <property type="molecule type" value="Genomic_DNA"/>
</dbReference>
<organism evidence="1 2">
    <name type="scientific">Acer saccharum</name>
    <name type="common">Sugar maple</name>
    <dbReference type="NCBI Taxonomy" id="4024"/>
    <lineage>
        <taxon>Eukaryota</taxon>
        <taxon>Viridiplantae</taxon>
        <taxon>Streptophyta</taxon>
        <taxon>Embryophyta</taxon>
        <taxon>Tracheophyta</taxon>
        <taxon>Spermatophyta</taxon>
        <taxon>Magnoliopsida</taxon>
        <taxon>eudicotyledons</taxon>
        <taxon>Gunneridae</taxon>
        <taxon>Pentapetalae</taxon>
        <taxon>rosids</taxon>
        <taxon>malvids</taxon>
        <taxon>Sapindales</taxon>
        <taxon>Sapindaceae</taxon>
        <taxon>Hippocastanoideae</taxon>
        <taxon>Acereae</taxon>
        <taxon>Acer</taxon>
    </lineage>
</organism>
<reference evidence="1" key="2">
    <citation type="submission" date="2023-06" db="EMBL/GenBank/DDBJ databases">
        <authorList>
            <person name="Swenson N.G."/>
            <person name="Wegrzyn J.L."/>
            <person name="Mcevoy S.L."/>
        </authorList>
    </citation>
    <scope>NUCLEOTIDE SEQUENCE</scope>
    <source>
        <strain evidence="1">NS2018</strain>
        <tissue evidence="1">Leaf</tissue>
    </source>
</reference>
<accession>A0AA39TTA4</accession>
<reference evidence="1" key="1">
    <citation type="journal article" date="2022" name="Plant J.">
        <title>Strategies of tolerance reflected in two North American maple genomes.</title>
        <authorList>
            <person name="McEvoy S.L."/>
            <person name="Sezen U.U."/>
            <person name="Trouern-Trend A."/>
            <person name="McMahon S.M."/>
            <person name="Schaberg P.G."/>
            <person name="Yang J."/>
            <person name="Wegrzyn J.L."/>
            <person name="Swenson N.G."/>
        </authorList>
    </citation>
    <scope>NUCLEOTIDE SEQUENCE</scope>
    <source>
        <strain evidence="1">NS2018</strain>
    </source>
</reference>
<name>A0AA39TTA4_ACESA</name>
<gene>
    <name evidence="1" type="ORF">LWI29_030862</name>
</gene>
<dbReference type="AlphaFoldDB" id="A0AA39TTA4"/>
<proteinExistence type="predicted"/>
<sequence>MGFSMAAVDGGGLAAENFGGGNWRVTAGMGFSMAAVDGGGLAAENFGGGNWRVTAGMGFSMAAVDGGGLAAEKFGGGNWRVTADTGSGRGVLRFSFVFSGHHVRWRSKNGREEEHPDDATLLPELDKVLVRGIAHGGDVLAVLILYRCVPLSVCNKDLLADENDLEIAVYTLDSL</sequence>
<evidence type="ECO:0000313" key="2">
    <source>
        <dbReference type="Proteomes" id="UP001168877"/>
    </source>
</evidence>
<protein>
    <submittedName>
        <fullName evidence="1">Uncharacterized protein</fullName>
    </submittedName>
</protein>
<keyword evidence="2" id="KW-1185">Reference proteome</keyword>
<dbReference type="Proteomes" id="UP001168877">
    <property type="component" value="Unassembled WGS sequence"/>
</dbReference>
<evidence type="ECO:0000313" key="1">
    <source>
        <dbReference type="EMBL" id="KAK0608453.1"/>
    </source>
</evidence>
<comment type="caution">
    <text evidence="1">The sequence shown here is derived from an EMBL/GenBank/DDBJ whole genome shotgun (WGS) entry which is preliminary data.</text>
</comment>